<comment type="caution">
    <text evidence="1">The sequence shown here is derived from an EMBL/GenBank/DDBJ whole genome shotgun (WGS) entry which is preliminary data.</text>
</comment>
<sequence>MQRPFPPPAPQPQPPLYQKAVGLLGRTVGLSLKNGQGISGVLCQVQANELFVLQYLYQAQFATFHYPLQDIQDIHAFPPCRQGPTY</sequence>
<dbReference type="RefSeq" id="WP_344908810.1">
    <property type="nucleotide sequence ID" value="NZ_BAAAYO010000006.1"/>
</dbReference>
<gene>
    <name evidence="1" type="ORF">ACFFNY_29550</name>
</gene>
<dbReference type="EMBL" id="JBHMAG010000018">
    <property type="protein sequence ID" value="MFB9755746.1"/>
    <property type="molecule type" value="Genomic_DNA"/>
</dbReference>
<name>A0ABV5W5B4_9BACL</name>
<proteinExistence type="predicted"/>
<dbReference type="Proteomes" id="UP001589619">
    <property type="component" value="Unassembled WGS sequence"/>
</dbReference>
<reference evidence="1 2" key="1">
    <citation type="submission" date="2024-09" db="EMBL/GenBank/DDBJ databases">
        <authorList>
            <person name="Sun Q."/>
            <person name="Mori K."/>
        </authorList>
    </citation>
    <scope>NUCLEOTIDE SEQUENCE [LARGE SCALE GENOMIC DNA]</scope>
    <source>
        <strain evidence="1 2">JCM 12520</strain>
    </source>
</reference>
<keyword evidence="2" id="KW-1185">Reference proteome</keyword>
<organism evidence="1 2">
    <name type="scientific">Paenibacillus hodogayensis</name>
    <dbReference type="NCBI Taxonomy" id="279208"/>
    <lineage>
        <taxon>Bacteria</taxon>
        <taxon>Bacillati</taxon>
        <taxon>Bacillota</taxon>
        <taxon>Bacilli</taxon>
        <taxon>Bacillales</taxon>
        <taxon>Paenibacillaceae</taxon>
        <taxon>Paenibacillus</taxon>
    </lineage>
</organism>
<evidence type="ECO:0008006" key="3">
    <source>
        <dbReference type="Google" id="ProtNLM"/>
    </source>
</evidence>
<accession>A0ABV5W5B4</accession>
<protein>
    <recommendedName>
        <fullName evidence="3">DUF2642 domain-containing protein</fullName>
    </recommendedName>
</protein>
<evidence type="ECO:0000313" key="1">
    <source>
        <dbReference type="EMBL" id="MFB9755746.1"/>
    </source>
</evidence>
<evidence type="ECO:0000313" key="2">
    <source>
        <dbReference type="Proteomes" id="UP001589619"/>
    </source>
</evidence>